<dbReference type="EMBL" id="QKMR01000006">
    <property type="protein sequence ID" value="PYG88497.1"/>
    <property type="molecule type" value="Genomic_DNA"/>
</dbReference>
<evidence type="ECO:0000256" key="1">
    <source>
        <dbReference type="SAM" id="Coils"/>
    </source>
</evidence>
<organism evidence="2 3">
    <name type="scientific">Ruminiclostridium sufflavum DSM 19573</name>
    <dbReference type="NCBI Taxonomy" id="1121337"/>
    <lineage>
        <taxon>Bacteria</taxon>
        <taxon>Bacillati</taxon>
        <taxon>Bacillota</taxon>
        <taxon>Clostridia</taxon>
        <taxon>Eubacteriales</taxon>
        <taxon>Oscillospiraceae</taxon>
        <taxon>Ruminiclostridium</taxon>
    </lineage>
</organism>
<reference evidence="2 3" key="1">
    <citation type="submission" date="2018-06" db="EMBL/GenBank/DDBJ databases">
        <title>Genomic Encyclopedia of Type Strains, Phase I: the one thousand microbial genomes (KMG-I) project.</title>
        <authorList>
            <person name="Kyrpides N."/>
        </authorList>
    </citation>
    <scope>NUCLEOTIDE SEQUENCE [LARGE SCALE GENOMIC DNA]</scope>
    <source>
        <strain evidence="2 3">DSM 19573</strain>
    </source>
</reference>
<gene>
    <name evidence="2" type="ORF">LY28_01346</name>
</gene>
<sequence length="133" mass="15141">MELININDLAAALAEELQNYSANAADEIKKAVDIVADEVNQEIKNHITFKQRPGGKYVKAFRLKTSYESKFDKRKTWYVADGQHRLTHLLENGHALCQGGRAGAFPHIKYGEELAQERMEELAREAIEDANRR</sequence>
<comment type="caution">
    <text evidence="2">The sequence shown here is derived from an EMBL/GenBank/DDBJ whole genome shotgun (WGS) entry which is preliminary data.</text>
</comment>
<keyword evidence="1" id="KW-0175">Coiled coil</keyword>
<keyword evidence="3" id="KW-1185">Reference proteome</keyword>
<evidence type="ECO:0000313" key="2">
    <source>
        <dbReference type="EMBL" id="PYG88497.1"/>
    </source>
</evidence>
<evidence type="ECO:0000313" key="3">
    <source>
        <dbReference type="Proteomes" id="UP000248132"/>
    </source>
</evidence>
<dbReference type="RefSeq" id="WP_110461393.1">
    <property type="nucleotide sequence ID" value="NZ_QKMR01000006.1"/>
</dbReference>
<name>A0A318XM38_9FIRM</name>
<feature type="coiled-coil region" evidence="1">
    <location>
        <begin position="3"/>
        <end position="30"/>
    </location>
</feature>
<protein>
    <submittedName>
        <fullName evidence="2">Uncharacterized protein</fullName>
    </submittedName>
</protein>
<dbReference type="Proteomes" id="UP000248132">
    <property type="component" value="Unassembled WGS sequence"/>
</dbReference>
<dbReference type="OrthoDB" id="1696709at2"/>
<accession>A0A318XM38</accession>
<dbReference type="AlphaFoldDB" id="A0A318XM38"/>
<proteinExistence type="predicted"/>